<dbReference type="Pfam" id="PF00092">
    <property type="entry name" value="VWA"/>
    <property type="match status" value="1"/>
</dbReference>
<proteinExistence type="predicted"/>
<dbReference type="SUPFAM" id="SSF53300">
    <property type="entry name" value="vWA-like"/>
    <property type="match status" value="1"/>
</dbReference>
<evidence type="ECO:0000313" key="4">
    <source>
        <dbReference type="Proteomes" id="UP001589738"/>
    </source>
</evidence>
<dbReference type="PROSITE" id="PS50234">
    <property type="entry name" value="VWFA"/>
    <property type="match status" value="1"/>
</dbReference>
<dbReference type="Proteomes" id="UP001589738">
    <property type="component" value="Unassembled WGS sequence"/>
</dbReference>
<feature type="compositionally biased region" description="Basic and acidic residues" evidence="1">
    <location>
        <begin position="22"/>
        <end position="32"/>
    </location>
</feature>
<dbReference type="EMBL" id="JBHLUU010000120">
    <property type="protein sequence ID" value="MFC0477341.1"/>
    <property type="molecule type" value="Genomic_DNA"/>
</dbReference>
<name>A0ABV6KVI3_9BACI</name>
<feature type="compositionally biased region" description="Basic and acidic residues" evidence="1">
    <location>
        <begin position="40"/>
        <end position="50"/>
    </location>
</feature>
<organism evidence="3 4">
    <name type="scientific">Robertmurraya beringensis</name>
    <dbReference type="NCBI Taxonomy" id="641660"/>
    <lineage>
        <taxon>Bacteria</taxon>
        <taxon>Bacillati</taxon>
        <taxon>Bacillota</taxon>
        <taxon>Bacilli</taxon>
        <taxon>Bacillales</taxon>
        <taxon>Bacillaceae</taxon>
        <taxon>Robertmurraya</taxon>
    </lineage>
</organism>
<protein>
    <submittedName>
        <fullName evidence="3">VWA domain-containing protein</fullName>
    </submittedName>
</protein>
<feature type="region of interest" description="Disordered" evidence="1">
    <location>
        <begin position="21"/>
        <end position="52"/>
    </location>
</feature>
<accession>A0ABV6KVI3</accession>
<comment type="caution">
    <text evidence="3">The sequence shown here is derived from an EMBL/GenBank/DDBJ whole genome shotgun (WGS) entry which is preliminary data.</text>
</comment>
<dbReference type="InterPro" id="IPR002035">
    <property type="entry name" value="VWF_A"/>
</dbReference>
<dbReference type="SMART" id="SM00327">
    <property type="entry name" value="VWA"/>
    <property type="match status" value="1"/>
</dbReference>
<dbReference type="RefSeq" id="WP_377058865.1">
    <property type="nucleotide sequence ID" value="NZ_JBHLUU010000120.1"/>
</dbReference>
<reference evidence="3 4" key="1">
    <citation type="submission" date="2024-09" db="EMBL/GenBank/DDBJ databases">
        <authorList>
            <person name="Sun Q."/>
            <person name="Mori K."/>
        </authorList>
    </citation>
    <scope>NUCLEOTIDE SEQUENCE [LARGE SCALE GENOMIC DNA]</scope>
    <source>
        <strain evidence="3 4">CGMCC 1.9126</strain>
    </source>
</reference>
<evidence type="ECO:0000313" key="3">
    <source>
        <dbReference type="EMBL" id="MFC0477341.1"/>
    </source>
</evidence>
<feature type="domain" description="VWFA" evidence="2">
    <location>
        <begin position="149"/>
        <end position="337"/>
    </location>
</feature>
<dbReference type="InterPro" id="IPR036465">
    <property type="entry name" value="vWFA_dom_sf"/>
</dbReference>
<evidence type="ECO:0000259" key="2">
    <source>
        <dbReference type="PROSITE" id="PS50234"/>
    </source>
</evidence>
<dbReference type="Gene3D" id="3.40.50.410">
    <property type="entry name" value="von Willebrand factor, type A domain"/>
    <property type="match status" value="1"/>
</dbReference>
<sequence length="446" mass="49122">MFKHFLLLLVVTCCTVACSNKEQTKQEEEPNKETTTASEDSNKEEEKEVVEAVTYPEQPTVAEEMVQQPAGLHSEDLYASLAGSNVDSELPMGSAIEDLVVEDLEAEEIYNGLIHYIGADYSLVFDSLKNFTPDYGAYDLSKEQPSFKNVAILLDSSGSMNAQVSGGVKMDLAKRAIATYASGLPASSKVSLRVYGHQGTGSDNDKAISCSSTEMMYDANTYDQASFEQALTKFKPSGWTPLAASITAAYEDLKKSADDKSENILFVVSDGIETCDGNPIEEGRKLANSDLKVKVNIIGFDVDDAGQKQLKETALAGNGTYYTVNSNVELNDTIEELLQDARASYERNFEKAKVGYKVNMKKVEIGQGIEDLGSSFMDVSDSEKDILFEAVSRLEDQEKITPEAAEELRSILDDRHTAIREYINQLEEEAREKNNTKHQEVISSLK</sequence>
<evidence type="ECO:0000256" key="1">
    <source>
        <dbReference type="SAM" id="MobiDB-lite"/>
    </source>
</evidence>
<gene>
    <name evidence="3" type="ORF">ACFFHF_19275</name>
</gene>
<keyword evidence="4" id="KW-1185">Reference proteome</keyword>